<dbReference type="CDD" id="cd07717">
    <property type="entry name" value="RNaseZ_ZiPD-like_MBL-fold"/>
    <property type="match status" value="1"/>
</dbReference>
<dbReference type="HAMAP" id="MF_01818">
    <property type="entry name" value="RNase_Z_BN"/>
    <property type="match status" value="1"/>
</dbReference>
<evidence type="ECO:0000256" key="5">
    <source>
        <dbReference type="ARBA" id="ARBA00022759"/>
    </source>
</evidence>
<keyword evidence="3 8" id="KW-0540">Nuclease</keyword>
<evidence type="ECO:0000313" key="10">
    <source>
        <dbReference type="Proteomes" id="UP001241110"/>
    </source>
</evidence>
<organism evidence="9 10">
    <name type="scientific">Xanthocytophaga flava</name>
    <dbReference type="NCBI Taxonomy" id="3048013"/>
    <lineage>
        <taxon>Bacteria</taxon>
        <taxon>Pseudomonadati</taxon>
        <taxon>Bacteroidota</taxon>
        <taxon>Cytophagia</taxon>
        <taxon>Cytophagales</taxon>
        <taxon>Rhodocytophagaceae</taxon>
        <taxon>Xanthocytophaga</taxon>
    </lineage>
</organism>
<feature type="binding site" evidence="8">
    <location>
        <position position="234"/>
    </location>
    <ligand>
        <name>Zn(2+)</name>
        <dbReference type="ChEBI" id="CHEBI:29105"/>
        <label>2</label>
        <note>catalytic</note>
    </ligand>
</feature>
<keyword evidence="4 8" id="KW-0479">Metal-binding</keyword>
<comment type="similarity">
    <text evidence="8">Belongs to the RNase Z family.</text>
</comment>
<comment type="catalytic activity">
    <reaction evidence="8">
        <text>Endonucleolytic cleavage of RNA, removing extra 3' nucleotides from tRNA precursor, generating 3' termini of tRNAs. A 3'-hydroxy group is left at the tRNA terminus and a 5'-phosphoryl group is left at the trailer molecule.</text>
        <dbReference type="EC" id="3.1.26.11"/>
    </reaction>
</comment>
<dbReference type="EC" id="3.1.26.11" evidence="8"/>
<keyword evidence="2 8" id="KW-0819">tRNA processing</keyword>
<dbReference type="InterPro" id="IPR013471">
    <property type="entry name" value="RNase_Z/BN"/>
</dbReference>
<gene>
    <name evidence="8" type="primary">rnz</name>
    <name evidence="9" type="ORF">QNI16_25775</name>
</gene>
<evidence type="ECO:0000256" key="8">
    <source>
        <dbReference type="HAMAP-Rule" id="MF_01818"/>
    </source>
</evidence>
<dbReference type="NCBIfam" id="NF000801">
    <property type="entry name" value="PRK00055.1-3"/>
    <property type="match status" value="1"/>
</dbReference>
<dbReference type="PANTHER" id="PTHR46018">
    <property type="entry name" value="ZINC PHOSPHODIESTERASE ELAC PROTEIN 1"/>
    <property type="match status" value="1"/>
</dbReference>
<dbReference type="GO" id="GO:0042781">
    <property type="term" value="F:3'-tRNA processing endoribonuclease activity"/>
    <property type="evidence" value="ECO:0007669"/>
    <property type="project" value="UniProtKB-UniRule"/>
</dbReference>
<evidence type="ECO:0000256" key="4">
    <source>
        <dbReference type="ARBA" id="ARBA00022723"/>
    </source>
</evidence>
<feature type="binding site" evidence="8">
    <location>
        <position position="87"/>
    </location>
    <ligand>
        <name>Zn(2+)</name>
        <dbReference type="ChEBI" id="CHEBI:29105"/>
        <label>1</label>
        <note>catalytic</note>
    </ligand>
</feature>
<dbReference type="RefSeq" id="WP_313984527.1">
    <property type="nucleotide sequence ID" value="NZ_JASJOS010000013.1"/>
</dbReference>
<dbReference type="PANTHER" id="PTHR46018:SF2">
    <property type="entry name" value="ZINC PHOSPHODIESTERASE ELAC PROTEIN 1"/>
    <property type="match status" value="1"/>
</dbReference>
<feature type="binding site" evidence="8">
    <location>
        <position position="85"/>
    </location>
    <ligand>
        <name>Zn(2+)</name>
        <dbReference type="ChEBI" id="CHEBI:29105"/>
        <label>1</label>
        <note>catalytic</note>
    </ligand>
</feature>
<proteinExistence type="inferred from homology"/>
<evidence type="ECO:0000256" key="1">
    <source>
        <dbReference type="ARBA" id="ARBA00011738"/>
    </source>
</evidence>
<comment type="caution">
    <text evidence="9">The sequence shown here is derived from an EMBL/GenBank/DDBJ whole genome shotgun (WGS) entry which is preliminary data.</text>
</comment>
<dbReference type="InterPro" id="IPR036866">
    <property type="entry name" value="RibonucZ/Hydroxyglut_hydro"/>
</dbReference>
<feature type="binding site" evidence="8">
    <location>
        <position position="90"/>
    </location>
    <ligand>
        <name>Zn(2+)</name>
        <dbReference type="ChEBI" id="CHEBI:29105"/>
        <label>2</label>
        <note>catalytic</note>
    </ligand>
</feature>
<dbReference type="Gene3D" id="3.60.15.10">
    <property type="entry name" value="Ribonuclease Z/Hydroxyacylglutathione hydrolase-like"/>
    <property type="match status" value="1"/>
</dbReference>
<protein>
    <recommendedName>
        <fullName evidence="8">Ribonuclease Z</fullName>
        <shortName evidence="8">RNase Z</shortName>
        <ecNumber evidence="8">3.1.26.11</ecNumber>
    </recommendedName>
    <alternativeName>
        <fullName evidence="8">tRNA 3 endonuclease</fullName>
    </alternativeName>
    <alternativeName>
        <fullName evidence="8">tRNase Z</fullName>
    </alternativeName>
</protein>
<dbReference type="GO" id="GO:0008270">
    <property type="term" value="F:zinc ion binding"/>
    <property type="evidence" value="ECO:0007669"/>
    <property type="project" value="UniProtKB-UniRule"/>
</dbReference>
<feature type="binding site" evidence="8">
    <location>
        <position position="234"/>
    </location>
    <ligand>
        <name>Zn(2+)</name>
        <dbReference type="ChEBI" id="CHEBI:29105"/>
        <label>1</label>
        <note>catalytic</note>
    </ligand>
</feature>
<dbReference type="EMBL" id="JASJOS010000013">
    <property type="protein sequence ID" value="MDJ1483935.1"/>
    <property type="molecule type" value="Genomic_DNA"/>
</dbReference>
<evidence type="ECO:0000256" key="2">
    <source>
        <dbReference type="ARBA" id="ARBA00022694"/>
    </source>
</evidence>
<evidence type="ECO:0000313" key="9">
    <source>
        <dbReference type="EMBL" id="MDJ1483935.1"/>
    </source>
</evidence>
<keyword evidence="5 8" id="KW-0255">Endonuclease</keyword>
<feature type="binding site" evidence="8">
    <location>
        <position position="292"/>
    </location>
    <ligand>
        <name>Zn(2+)</name>
        <dbReference type="ChEBI" id="CHEBI:29105"/>
        <label>2</label>
        <note>catalytic</note>
    </ligand>
</feature>
<evidence type="ECO:0000256" key="3">
    <source>
        <dbReference type="ARBA" id="ARBA00022722"/>
    </source>
</evidence>
<keyword evidence="6 8" id="KW-0378">Hydrolase</keyword>
<dbReference type="AlphaFoldDB" id="A0AAE3QUV5"/>
<name>A0AAE3QUV5_9BACT</name>
<reference evidence="9" key="1">
    <citation type="submission" date="2023-05" db="EMBL/GenBank/DDBJ databases">
        <authorList>
            <person name="Zhang X."/>
        </authorList>
    </citation>
    <scope>NUCLEOTIDE SEQUENCE</scope>
    <source>
        <strain evidence="9">YF14B1</strain>
    </source>
</reference>
<comment type="subunit">
    <text evidence="1 8">Homodimer.</text>
</comment>
<comment type="cofactor">
    <cofactor evidence="8">
        <name>Zn(2+)</name>
        <dbReference type="ChEBI" id="CHEBI:29105"/>
    </cofactor>
    <text evidence="8">Binds 2 Zn(2+) ions.</text>
</comment>
<accession>A0AAE3QUV5</accession>
<dbReference type="NCBIfam" id="TIGR02651">
    <property type="entry name" value="RNase_Z"/>
    <property type="match status" value="1"/>
</dbReference>
<dbReference type="Pfam" id="PF23023">
    <property type="entry name" value="Anti-Pycsar_Apyc1"/>
    <property type="match status" value="1"/>
</dbReference>
<evidence type="ECO:0000256" key="6">
    <source>
        <dbReference type="ARBA" id="ARBA00022801"/>
    </source>
</evidence>
<feature type="binding site" evidence="8">
    <location>
        <position position="164"/>
    </location>
    <ligand>
        <name>Zn(2+)</name>
        <dbReference type="ChEBI" id="CHEBI:29105"/>
        <label>1</label>
        <note>catalytic</note>
    </ligand>
</feature>
<dbReference type="Proteomes" id="UP001241110">
    <property type="component" value="Unassembled WGS sequence"/>
</dbReference>
<feature type="binding site" evidence="8">
    <location>
        <position position="89"/>
    </location>
    <ligand>
        <name>Zn(2+)</name>
        <dbReference type="ChEBI" id="CHEBI:29105"/>
        <label>2</label>
        <note>catalytic</note>
    </ligand>
</feature>
<dbReference type="SUPFAM" id="SSF56281">
    <property type="entry name" value="Metallo-hydrolase/oxidoreductase"/>
    <property type="match status" value="1"/>
</dbReference>
<comment type="function">
    <text evidence="8">Zinc phosphodiesterase, which displays some tRNA 3'-processing endonuclease activity. Probably involved in tRNA maturation, by removing a 3'-trailer from precursor tRNA.</text>
</comment>
<feature type="active site" description="Proton acceptor" evidence="8">
    <location>
        <position position="89"/>
    </location>
</feature>
<sequence length="327" mass="37168">MIACFVYRQSSFVFSEQLLFSTALAFTLKILGSSSATPAFGRYPTSQLLQVEQDYFLIDCGEGTQFQLLKYQCKINRINHIVISHLHGDHFYGLVGLLATMNLNGRTEDLHLYGPPLLSDVITSQFRCSETWLIYTVHFHVLDPVQQVIYENDVMTVSTIPLNHGIPCTGFLFQEKTRKRRIKKEALPEYISPHQIKRLKEGKDLFDENGTLLHHNSDLTLSPRKSLSYAYCSDTAYYEPILEQIHNVDLLYHEATFMNSEAERALKTHHSTTHDAAQIAKLANADKLLIGHFSARYKDLLPLLEEARSIFPNTQLATEGTTISLAD</sequence>
<keyword evidence="7 8" id="KW-0862">Zinc</keyword>
<evidence type="ECO:0000256" key="7">
    <source>
        <dbReference type="ARBA" id="ARBA00022833"/>
    </source>
</evidence>